<evidence type="ECO:0000256" key="7">
    <source>
        <dbReference type="ARBA" id="ARBA00023049"/>
    </source>
</evidence>
<gene>
    <name evidence="12" type="ORF">B4U79_04815</name>
</gene>
<dbReference type="GO" id="GO:0046872">
    <property type="term" value="F:metal ion binding"/>
    <property type="evidence" value="ECO:0007669"/>
    <property type="project" value="UniProtKB-KW"/>
</dbReference>
<accession>A0A443R842</accession>
<evidence type="ECO:0000256" key="6">
    <source>
        <dbReference type="ARBA" id="ARBA00022833"/>
    </source>
</evidence>
<dbReference type="InterPro" id="IPR042089">
    <property type="entry name" value="Peptidase_M13_dom_2"/>
</dbReference>
<keyword evidence="3" id="KW-0645">Protease</keyword>
<dbReference type="InterPro" id="IPR018497">
    <property type="entry name" value="Peptidase_M13_C"/>
</dbReference>
<evidence type="ECO:0000256" key="9">
    <source>
        <dbReference type="SAM" id="Phobius"/>
    </source>
</evidence>
<evidence type="ECO:0000256" key="1">
    <source>
        <dbReference type="ARBA" id="ARBA00001947"/>
    </source>
</evidence>
<feature type="non-terminal residue" evidence="12">
    <location>
        <position position="1"/>
    </location>
</feature>
<dbReference type="GO" id="GO:0004222">
    <property type="term" value="F:metalloendopeptidase activity"/>
    <property type="evidence" value="ECO:0007669"/>
    <property type="project" value="InterPro"/>
</dbReference>
<dbReference type="PRINTS" id="PR00786">
    <property type="entry name" value="NEPRILYSIN"/>
</dbReference>
<dbReference type="Gene3D" id="1.10.1380.10">
    <property type="entry name" value="Neutral endopeptidase , domain2"/>
    <property type="match status" value="1"/>
</dbReference>
<dbReference type="InterPro" id="IPR008753">
    <property type="entry name" value="Peptidase_M13_N"/>
</dbReference>
<name>A0A443R842_9ACAR</name>
<evidence type="ECO:0000259" key="11">
    <source>
        <dbReference type="Pfam" id="PF05649"/>
    </source>
</evidence>
<dbReference type="PANTHER" id="PTHR11733:SF167">
    <property type="entry name" value="FI17812P1-RELATED"/>
    <property type="match status" value="1"/>
</dbReference>
<dbReference type="PANTHER" id="PTHR11733">
    <property type="entry name" value="ZINC METALLOPROTEASE FAMILY M13 NEPRILYSIN-RELATED"/>
    <property type="match status" value="1"/>
</dbReference>
<dbReference type="InterPro" id="IPR024079">
    <property type="entry name" value="MetalloPept_cat_dom_sf"/>
</dbReference>
<keyword evidence="4" id="KW-0479">Metal-binding</keyword>
<dbReference type="AlphaFoldDB" id="A0A443R842"/>
<dbReference type="GO" id="GO:0005886">
    <property type="term" value="C:plasma membrane"/>
    <property type="evidence" value="ECO:0007669"/>
    <property type="project" value="TreeGrafter"/>
</dbReference>
<organism evidence="12 13">
    <name type="scientific">Dinothrombium tinctorium</name>
    <dbReference type="NCBI Taxonomy" id="1965070"/>
    <lineage>
        <taxon>Eukaryota</taxon>
        <taxon>Metazoa</taxon>
        <taxon>Ecdysozoa</taxon>
        <taxon>Arthropoda</taxon>
        <taxon>Chelicerata</taxon>
        <taxon>Arachnida</taxon>
        <taxon>Acari</taxon>
        <taxon>Acariformes</taxon>
        <taxon>Trombidiformes</taxon>
        <taxon>Prostigmata</taxon>
        <taxon>Anystina</taxon>
        <taxon>Parasitengona</taxon>
        <taxon>Trombidioidea</taxon>
        <taxon>Trombidiidae</taxon>
        <taxon>Dinothrombium</taxon>
    </lineage>
</organism>
<feature type="non-terminal residue" evidence="12">
    <location>
        <position position="562"/>
    </location>
</feature>
<comment type="similarity">
    <text evidence="2">Belongs to the peptidase M13 family.</text>
</comment>
<dbReference type="Proteomes" id="UP000285301">
    <property type="component" value="Unassembled WGS sequence"/>
</dbReference>
<dbReference type="Pfam" id="PF01431">
    <property type="entry name" value="Peptidase_M13"/>
    <property type="match status" value="1"/>
</dbReference>
<feature type="domain" description="Peptidase M13 C-terminal" evidence="10">
    <location>
        <begin position="359"/>
        <end position="562"/>
    </location>
</feature>
<comment type="caution">
    <text evidence="12">The sequence shown here is derived from an EMBL/GenBank/DDBJ whole genome shotgun (WGS) entry which is preliminary data.</text>
</comment>
<feature type="domain" description="Peptidase M13 N-terminal" evidence="11">
    <location>
        <begin position="223"/>
        <end position="300"/>
    </location>
</feature>
<protein>
    <submittedName>
        <fullName evidence="12">Endothelin-converting enzyme 2-like protein</fullName>
    </submittedName>
</protein>
<dbReference type="EMBL" id="NCKU01001704">
    <property type="protein sequence ID" value="RWS11435.1"/>
    <property type="molecule type" value="Genomic_DNA"/>
</dbReference>
<comment type="cofactor">
    <cofactor evidence="1">
        <name>Zn(2+)</name>
        <dbReference type="ChEBI" id="CHEBI:29105"/>
    </cofactor>
</comment>
<feature type="domain" description="Peptidase M13 N-terminal" evidence="11">
    <location>
        <begin position="191"/>
        <end position="218"/>
    </location>
</feature>
<keyword evidence="9" id="KW-1133">Transmembrane helix</keyword>
<feature type="region of interest" description="Disordered" evidence="8">
    <location>
        <begin position="62"/>
        <end position="81"/>
    </location>
</feature>
<keyword evidence="5" id="KW-0378">Hydrolase</keyword>
<evidence type="ECO:0000256" key="4">
    <source>
        <dbReference type="ARBA" id="ARBA00022723"/>
    </source>
</evidence>
<feature type="compositionally biased region" description="Polar residues" evidence="8">
    <location>
        <begin position="62"/>
        <end position="76"/>
    </location>
</feature>
<dbReference type="SUPFAM" id="SSF55486">
    <property type="entry name" value="Metalloproteases ('zincins'), catalytic domain"/>
    <property type="match status" value="2"/>
</dbReference>
<keyword evidence="7" id="KW-0482">Metalloprotease</keyword>
<dbReference type="OrthoDB" id="6475849at2759"/>
<dbReference type="CDD" id="cd08662">
    <property type="entry name" value="M13"/>
    <property type="match status" value="1"/>
</dbReference>
<evidence type="ECO:0000259" key="10">
    <source>
        <dbReference type="Pfam" id="PF01431"/>
    </source>
</evidence>
<feature type="transmembrane region" description="Helical" evidence="9">
    <location>
        <begin position="125"/>
        <end position="146"/>
    </location>
</feature>
<keyword evidence="9" id="KW-0812">Transmembrane</keyword>
<keyword evidence="13" id="KW-1185">Reference proteome</keyword>
<dbReference type="Gene3D" id="3.40.390.10">
    <property type="entry name" value="Collagenase (Catalytic Domain)"/>
    <property type="match status" value="2"/>
</dbReference>
<keyword evidence="6" id="KW-0862">Zinc</keyword>
<reference evidence="12 13" key="1">
    <citation type="journal article" date="2018" name="Gigascience">
        <title>Genomes of trombidid mites reveal novel predicted allergens and laterally-transferred genes associated with secondary metabolism.</title>
        <authorList>
            <person name="Dong X."/>
            <person name="Chaisiri K."/>
            <person name="Xia D."/>
            <person name="Armstrong S.D."/>
            <person name="Fang Y."/>
            <person name="Donnelly M.J."/>
            <person name="Kadowaki T."/>
            <person name="McGarry J.W."/>
            <person name="Darby A.C."/>
            <person name="Makepeace B.L."/>
        </authorList>
    </citation>
    <scope>NUCLEOTIDE SEQUENCE [LARGE SCALE GENOMIC DNA]</scope>
    <source>
        <strain evidence="12">UoL-WK</strain>
    </source>
</reference>
<evidence type="ECO:0000256" key="3">
    <source>
        <dbReference type="ARBA" id="ARBA00022670"/>
    </source>
</evidence>
<proteinExistence type="inferred from homology"/>
<evidence type="ECO:0000256" key="2">
    <source>
        <dbReference type="ARBA" id="ARBA00007357"/>
    </source>
</evidence>
<sequence length="562" mass="63228">VITLTSTSPILINRDRLWVHRLLSGTIEAKKMPRYKRADFEEEETSSASGFPTDLAGINNPSSQQQLLDTTPTAGSPTHPIVSQMRNTANVAFFGPSFNSNKSTFSAGRTRKRNFWDRASPLERVLTIVTILLASVIFILISIIFLSNKPIPNFDLVHISHNKSVTEYCLTPECITVASAIINAMDSKLNPCTDFYQYACGGWIKYNPLPDGKSIWGSEGSESPWRYCVSDTNNVMGFALGAMFVQNVFHGDSKPMAELMIAEIKSAFIENLPNLKWMDAETRKLAKEKADAITDMIGFPDFILNPEKLDEKYEGLNFAEDEYFENNVKFNMFSLKKNIKKIGKPANRSEWEMTPPTVNAYYTPTKNQIVFPAGILQAPFYDVNYPKSLNFGAMGVVMGHELTHAFDDQGREYDKSGNLHHWWKNSTIKNFEERIKCFIDQYNAYEVNGDHINGKQTLGENIADNGGLKAAFHAFEGWMKTHPVELPLPGLNLTNRQLFFIGFAQVWCSVTTPEALKLQILNDPHSPAQFRVIGTVSNSYEFAKEFNCKPGSPMNPVKKCEV</sequence>
<dbReference type="GO" id="GO:0016485">
    <property type="term" value="P:protein processing"/>
    <property type="evidence" value="ECO:0007669"/>
    <property type="project" value="TreeGrafter"/>
</dbReference>
<dbReference type="Pfam" id="PF05649">
    <property type="entry name" value="Peptidase_M13_N"/>
    <property type="match status" value="2"/>
</dbReference>
<evidence type="ECO:0000256" key="5">
    <source>
        <dbReference type="ARBA" id="ARBA00022801"/>
    </source>
</evidence>
<dbReference type="PROSITE" id="PS51885">
    <property type="entry name" value="NEPRILYSIN"/>
    <property type="match status" value="1"/>
</dbReference>
<evidence type="ECO:0000256" key="8">
    <source>
        <dbReference type="SAM" id="MobiDB-lite"/>
    </source>
</evidence>
<keyword evidence="9" id="KW-0472">Membrane</keyword>
<evidence type="ECO:0000313" key="13">
    <source>
        <dbReference type="Proteomes" id="UP000285301"/>
    </source>
</evidence>
<dbReference type="InterPro" id="IPR000718">
    <property type="entry name" value="Peptidase_M13"/>
</dbReference>
<evidence type="ECO:0000313" key="12">
    <source>
        <dbReference type="EMBL" id="RWS11435.1"/>
    </source>
</evidence>